<feature type="non-terminal residue" evidence="13">
    <location>
        <position position="1"/>
    </location>
</feature>
<evidence type="ECO:0000256" key="8">
    <source>
        <dbReference type="ARBA" id="ARBA00023098"/>
    </source>
</evidence>
<keyword evidence="8" id="KW-0443">Lipid metabolism</keyword>
<sequence>LPPLLCLIHLGGGGSGAEEDREQTYLGAGGAALHPALIFIEELTGDTGGNYVYLPLTVRSPTHLCPAHRYLLKKQMPRLEEHCWSCSCARGRDTNGTKISTWLARRVGKAMSSLNSLIALAYSTLASSEGRSLIRRSVVLFTVGVFLALVLNLLQVQRNVTLFPEEVIATIFFFRVVGASLLRHCSCCCWPSLSLHRQPSWRTTQVQERMGQRHEMYSSFCWH</sequence>
<comment type="caution">
    <text evidence="13">The sequence shown here is derived from an EMBL/GenBank/DDBJ whole genome shotgun (WGS) entry which is preliminary data.</text>
</comment>
<evidence type="ECO:0000256" key="7">
    <source>
        <dbReference type="ARBA" id="ARBA00022989"/>
    </source>
</evidence>
<keyword evidence="7" id="KW-1133">Transmembrane helix</keyword>
<keyword evidence="11" id="KW-1207">Sterol metabolism</keyword>
<dbReference type="PANTHER" id="PTHR15301:SF11">
    <property type="entry name" value="INSULIN-INDUCED GENE 1 PROTEIN"/>
    <property type="match status" value="1"/>
</dbReference>
<evidence type="ECO:0000313" key="13">
    <source>
        <dbReference type="EMBL" id="CAI9579276.1"/>
    </source>
</evidence>
<evidence type="ECO:0000256" key="10">
    <source>
        <dbReference type="ARBA" id="ARBA00023136"/>
    </source>
</evidence>
<keyword evidence="6" id="KW-0256">Endoplasmic reticulum</keyword>
<name>A0ABN9E6L2_9NEOB</name>
<keyword evidence="4" id="KW-0153">Cholesterol metabolism</keyword>
<proteinExistence type="inferred from homology"/>
<reference evidence="13" key="1">
    <citation type="submission" date="2023-05" db="EMBL/GenBank/DDBJ databases">
        <authorList>
            <person name="Stuckert A."/>
        </authorList>
    </citation>
    <scope>NUCLEOTIDE SEQUENCE</scope>
</reference>
<evidence type="ECO:0000256" key="12">
    <source>
        <dbReference type="ARBA" id="ARBA00023221"/>
    </source>
</evidence>
<evidence type="ECO:0000256" key="1">
    <source>
        <dbReference type="ARBA" id="ARBA00004477"/>
    </source>
</evidence>
<dbReference type="Proteomes" id="UP001162483">
    <property type="component" value="Unassembled WGS sequence"/>
</dbReference>
<keyword evidence="12" id="KW-0753">Steroid metabolism</keyword>
<evidence type="ECO:0000256" key="2">
    <source>
        <dbReference type="ARBA" id="ARBA00007475"/>
    </source>
</evidence>
<dbReference type="EMBL" id="CATNWA010015080">
    <property type="protein sequence ID" value="CAI9579276.1"/>
    <property type="molecule type" value="Genomic_DNA"/>
</dbReference>
<dbReference type="InterPro" id="IPR025929">
    <property type="entry name" value="INSIG_fam"/>
</dbReference>
<keyword evidence="14" id="KW-1185">Reference proteome</keyword>
<evidence type="ECO:0000256" key="5">
    <source>
        <dbReference type="ARBA" id="ARBA00022692"/>
    </source>
</evidence>
<evidence type="ECO:0000256" key="4">
    <source>
        <dbReference type="ARBA" id="ARBA00022548"/>
    </source>
</evidence>
<protein>
    <recommendedName>
        <fullName evidence="3">Insulin-induced gene 1 protein</fullName>
    </recommendedName>
</protein>
<evidence type="ECO:0000256" key="11">
    <source>
        <dbReference type="ARBA" id="ARBA00023166"/>
    </source>
</evidence>
<keyword evidence="10" id="KW-0472">Membrane</keyword>
<evidence type="ECO:0000256" key="6">
    <source>
        <dbReference type="ARBA" id="ARBA00022824"/>
    </source>
</evidence>
<accession>A0ABN9E6L2</accession>
<evidence type="ECO:0000256" key="3">
    <source>
        <dbReference type="ARBA" id="ARBA00020860"/>
    </source>
</evidence>
<comment type="similarity">
    <text evidence="2">Belongs to the INSIG family.</text>
</comment>
<gene>
    <name evidence="13" type="ORF">SPARVUS_LOCUS9047988</name>
</gene>
<keyword evidence="9" id="KW-0446">Lipid-binding</keyword>
<evidence type="ECO:0000256" key="9">
    <source>
        <dbReference type="ARBA" id="ARBA00023121"/>
    </source>
</evidence>
<comment type="subcellular location">
    <subcellularLocation>
        <location evidence="1">Endoplasmic reticulum membrane</location>
        <topology evidence="1">Multi-pass membrane protein</topology>
    </subcellularLocation>
</comment>
<dbReference type="PANTHER" id="PTHR15301">
    <property type="entry name" value="INSULIN-INDUCED GENE 1"/>
    <property type="match status" value="1"/>
</dbReference>
<keyword evidence="5" id="KW-0812">Transmembrane</keyword>
<evidence type="ECO:0000313" key="14">
    <source>
        <dbReference type="Proteomes" id="UP001162483"/>
    </source>
</evidence>
<organism evidence="13 14">
    <name type="scientific">Staurois parvus</name>
    <dbReference type="NCBI Taxonomy" id="386267"/>
    <lineage>
        <taxon>Eukaryota</taxon>
        <taxon>Metazoa</taxon>
        <taxon>Chordata</taxon>
        <taxon>Craniata</taxon>
        <taxon>Vertebrata</taxon>
        <taxon>Euteleostomi</taxon>
        <taxon>Amphibia</taxon>
        <taxon>Batrachia</taxon>
        <taxon>Anura</taxon>
        <taxon>Neobatrachia</taxon>
        <taxon>Ranoidea</taxon>
        <taxon>Ranidae</taxon>
        <taxon>Staurois</taxon>
    </lineage>
</organism>